<dbReference type="AlphaFoldDB" id="A0A0A9ARD4"/>
<reference evidence="1" key="1">
    <citation type="submission" date="2014-09" db="EMBL/GenBank/DDBJ databases">
        <authorList>
            <person name="Magalhaes I.L.F."/>
            <person name="Oliveira U."/>
            <person name="Santos F.R."/>
            <person name="Vidigal T.H.D.A."/>
            <person name="Brescovit A.D."/>
            <person name="Santos A.J."/>
        </authorList>
    </citation>
    <scope>NUCLEOTIDE SEQUENCE</scope>
    <source>
        <tissue evidence="1">Shoot tissue taken approximately 20 cm above the soil surface</tissue>
    </source>
</reference>
<evidence type="ECO:0000313" key="1">
    <source>
        <dbReference type="EMBL" id="JAD52438.1"/>
    </source>
</evidence>
<accession>A0A0A9ARD4</accession>
<sequence length="38" mass="4484">MFFSFNQFHGQTSEIMTSNEIINSSHMQNEGFKLIPYK</sequence>
<proteinExistence type="predicted"/>
<name>A0A0A9ARD4_ARUDO</name>
<organism evidence="1">
    <name type="scientific">Arundo donax</name>
    <name type="common">Giant reed</name>
    <name type="synonym">Donax arundinaceus</name>
    <dbReference type="NCBI Taxonomy" id="35708"/>
    <lineage>
        <taxon>Eukaryota</taxon>
        <taxon>Viridiplantae</taxon>
        <taxon>Streptophyta</taxon>
        <taxon>Embryophyta</taxon>
        <taxon>Tracheophyta</taxon>
        <taxon>Spermatophyta</taxon>
        <taxon>Magnoliopsida</taxon>
        <taxon>Liliopsida</taxon>
        <taxon>Poales</taxon>
        <taxon>Poaceae</taxon>
        <taxon>PACMAD clade</taxon>
        <taxon>Arundinoideae</taxon>
        <taxon>Arundineae</taxon>
        <taxon>Arundo</taxon>
    </lineage>
</organism>
<reference evidence="1" key="2">
    <citation type="journal article" date="2015" name="Data Brief">
        <title>Shoot transcriptome of the giant reed, Arundo donax.</title>
        <authorList>
            <person name="Barrero R.A."/>
            <person name="Guerrero F.D."/>
            <person name="Moolhuijzen P."/>
            <person name="Goolsby J.A."/>
            <person name="Tidwell J."/>
            <person name="Bellgard S.E."/>
            <person name="Bellgard M.I."/>
        </authorList>
    </citation>
    <scope>NUCLEOTIDE SEQUENCE</scope>
    <source>
        <tissue evidence="1">Shoot tissue taken approximately 20 cm above the soil surface</tissue>
    </source>
</reference>
<protein>
    <submittedName>
        <fullName evidence="1">Uncharacterized protein</fullName>
    </submittedName>
</protein>
<dbReference type="EMBL" id="GBRH01245457">
    <property type="protein sequence ID" value="JAD52438.1"/>
    <property type="molecule type" value="Transcribed_RNA"/>
</dbReference>